<dbReference type="PROSITE" id="PS01211">
    <property type="entry name" value="UPF0001"/>
    <property type="match status" value="1"/>
</dbReference>
<comment type="function">
    <text evidence="2">Pyridoxal 5'-phosphate (PLP)-binding protein, which is involved in PLP homeostasis.</text>
</comment>
<evidence type="ECO:0000259" key="5">
    <source>
        <dbReference type="Pfam" id="PF01168"/>
    </source>
</evidence>
<dbReference type="Proteomes" id="UP000295244">
    <property type="component" value="Unassembled WGS sequence"/>
</dbReference>
<dbReference type="CDD" id="cd00635">
    <property type="entry name" value="PLPDE_III_YBL036c_like"/>
    <property type="match status" value="1"/>
</dbReference>
<organism evidence="6 7">
    <name type="scientific">Rubrobacter taiwanensis</name>
    <dbReference type="NCBI Taxonomy" id="185139"/>
    <lineage>
        <taxon>Bacteria</taxon>
        <taxon>Bacillati</taxon>
        <taxon>Actinomycetota</taxon>
        <taxon>Rubrobacteria</taxon>
        <taxon>Rubrobacterales</taxon>
        <taxon>Rubrobacteraceae</taxon>
        <taxon>Rubrobacter</taxon>
    </lineage>
</organism>
<evidence type="ECO:0000256" key="4">
    <source>
        <dbReference type="RuleBase" id="RU004514"/>
    </source>
</evidence>
<dbReference type="OrthoDB" id="9804072at2"/>
<dbReference type="GO" id="GO:0030170">
    <property type="term" value="F:pyridoxal phosphate binding"/>
    <property type="evidence" value="ECO:0007669"/>
    <property type="project" value="UniProtKB-UniRule"/>
</dbReference>
<dbReference type="SUPFAM" id="SSF51419">
    <property type="entry name" value="PLP-binding barrel"/>
    <property type="match status" value="1"/>
</dbReference>
<comment type="cofactor">
    <cofactor evidence="3">
        <name>pyridoxal 5'-phosphate</name>
        <dbReference type="ChEBI" id="CHEBI:597326"/>
    </cofactor>
</comment>
<feature type="domain" description="Alanine racemase N-terminal" evidence="5">
    <location>
        <begin position="10"/>
        <end position="226"/>
    </location>
</feature>
<evidence type="ECO:0000313" key="6">
    <source>
        <dbReference type="EMBL" id="TCJ17294.1"/>
    </source>
</evidence>
<dbReference type="Pfam" id="PF01168">
    <property type="entry name" value="Ala_racemase_N"/>
    <property type="match status" value="1"/>
</dbReference>
<dbReference type="InterPro" id="IPR029066">
    <property type="entry name" value="PLP-binding_barrel"/>
</dbReference>
<proteinExistence type="inferred from homology"/>
<dbReference type="NCBIfam" id="TIGR00044">
    <property type="entry name" value="YggS family pyridoxal phosphate-dependent enzyme"/>
    <property type="match status" value="1"/>
</dbReference>
<name>A0A4R1BJ38_9ACTN</name>
<dbReference type="HAMAP" id="MF_02087">
    <property type="entry name" value="PLP_homeostasis"/>
    <property type="match status" value="1"/>
</dbReference>
<dbReference type="PIRSF" id="PIRSF004848">
    <property type="entry name" value="YBL036c_PLPDEIII"/>
    <property type="match status" value="1"/>
</dbReference>
<dbReference type="Gene3D" id="3.20.20.10">
    <property type="entry name" value="Alanine racemase"/>
    <property type="match status" value="1"/>
</dbReference>
<evidence type="ECO:0000313" key="7">
    <source>
        <dbReference type="Proteomes" id="UP000295244"/>
    </source>
</evidence>
<feature type="modified residue" description="N6-(pyridoxal phosphate)lysine" evidence="2 3">
    <location>
        <position position="39"/>
    </location>
</feature>
<evidence type="ECO:0000256" key="3">
    <source>
        <dbReference type="PIRSR" id="PIRSR004848-1"/>
    </source>
</evidence>
<accession>A0A4R1BJ38</accession>
<comment type="similarity">
    <text evidence="2 4">Belongs to the pyridoxal phosphate-binding protein YggS/PROSC family.</text>
</comment>
<dbReference type="InterPro" id="IPR001608">
    <property type="entry name" value="Ala_racemase_N"/>
</dbReference>
<dbReference type="EMBL" id="SKBU01000014">
    <property type="protein sequence ID" value="TCJ17294.1"/>
    <property type="molecule type" value="Genomic_DNA"/>
</dbReference>
<dbReference type="InterPro" id="IPR011078">
    <property type="entry name" value="PyrdxlP_homeostasis"/>
</dbReference>
<protein>
    <recommendedName>
        <fullName evidence="2">Pyridoxal phosphate homeostasis protein</fullName>
        <shortName evidence="2">PLP homeostasis protein</shortName>
    </recommendedName>
</protein>
<dbReference type="PANTHER" id="PTHR10146">
    <property type="entry name" value="PROLINE SYNTHETASE CO-TRANSCRIBED BACTERIAL HOMOLOG PROTEIN"/>
    <property type="match status" value="1"/>
</dbReference>
<dbReference type="AlphaFoldDB" id="A0A4R1BJ38"/>
<evidence type="ECO:0000256" key="2">
    <source>
        <dbReference type="HAMAP-Rule" id="MF_02087"/>
    </source>
</evidence>
<evidence type="ECO:0000256" key="1">
    <source>
        <dbReference type="ARBA" id="ARBA00022898"/>
    </source>
</evidence>
<gene>
    <name evidence="6" type="ORF">E0L93_07100</name>
</gene>
<keyword evidence="1 2" id="KW-0663">Pyridoxal phosphate</keyword>
<sequence length="242" mass="26914">MVELADIRANLEAVESGIAEAARRAGRRPEDVRILVASKYYSIEQIALLSRVGVRLLGENRSAELIAKQEVFGEAFEWHFIGHLQRRKAREVVGRVSLIHSVDSERLIRELEKRAPERGIDILIQVNVSGEESKYGVGEGEIEPLLERAAATGGRVRVRGFMTLAPLVEDPEDVRYVFAKLRAIRDRLTGRWSPDLDLSELSMGMSNDYLVAVEEGATIVRVGRALIEEGGGSEPVRRQDGT</sequence>
<comment type="caution">
    <text evidence="6">The sequence shown here is derived from an EMBL/GenBank/DDBJ whole genome shotgun (WGS) entry which is preliminary data.</text>
</comment>
<dbReference type="RefSeq" id="WP_132690395.1">
    <property type="nucleotide sequence ID" value="NZ_SKBU01000014.1"/>
</dbReference>
<dbReference type="PANTHER" id="PTHR10146:SF14">
    <property type="entry name" value="PYRIDOXAL PHOSPHATE HOMEOSTASIS PROTEIN"/>
    <property type="match status" value="1"/>
</dbReference>
<keyword evidence="7" id="KW-1185">Reference proteome</keyword>
<reference evidence="6 7" key="1">
    <citation type="submission" date="2019-03" db="EMBL/GenBank/DDBJ databases">
        <title>Whole genome sequence of a novel Rubrobacter taiwanensis strain, isolated from Yellowstone National Park.</title>
        <authorList>
            <person name="Freed S."/>
            <person name="Ramaley R.F."/>
            <person name="Kyndt J.A."/>
        </authorList>
    </citation>
    <scope>NUCLEOTIDE SEQUENCE [LARGE SCALE GENOMIC DNA]</scope>
    <source>
        <strain evidence="6 7">Yellowstone</strain>
    </source>
</reference>